<dbReference type="GO" id="GO:0022857">
    <property type="term" value="F:transmembrane transporter activity"/>
    <property type="evidence" value="ECO:0007669"/>
    <property type="project" value="UniProtKB-UniRule"/>
</dbReference>
<feature type="transmembrane region" description="Helical" evidence="2">
    <location>
        <begin position="538"/>
        <end position="558"/>
    </location>
</feature>
<feature type="transmembrane region" description="Helical" evidence="2">
    <location>
        <begin position="347"/>
        <end position="369"/>
    </location>
</feature>
<feature type="transmembrane region" description="Helical" evidence="2">
    <location>
        <begin position="19"/>
        <end position="38"/>
    </location>
</feature>
<evidence type="ECO:0000256" key="1">
    <source>
        <dbReference type="RuleBase" id="RU369079"/>
    </source>
</evidence>
<keyword evidence="7" id="KW-1185">Reference proteome</keyword>
<dbReference type="AlphaFoldDB" id="A0A0P7X9X0"/>
<feature type="transmembrane region" description="Helical" evidence="2">
    <location>
        <begin position="611"/>
        <end position="632"/>
    </location>
</feature>
<dbReference type="InterPro" id="IPR010656">
    <property type="entry name" value="DctM"/>
</dbReference>
<reference evidence="5 7" key="2">
    <citation type="submission" date="2016-08" db="EMBL/GenBank/DDBJ databases">
        <authorList>
            <person name="Varghese N."/>
            <person name="Submissions Spin"/>
        </authorList>
    </citation>
    <scope>NUCLEOTIDE SEQUENCE [LARGE SCALE GENOMIC DNA]</scope>
    <source>
        <strain evidence="5 7">HL-109</strain>
    </source>
</reference>
<keyword evidence="1" id="KW-0997">Cell inner membrane</keyword>
<dbReference type="Pfam" id="PF06808">
    <property type="entry name" value="DctM"/>
    <property type="match status" value="1"/>
</dbReference>
<reference evidence="4 6" key="1">
    <citation type="submission" date="2015-09" db="EMBL/GenBank/DDBJ databases">
        <title>Identification and resolution of microdiversity through metagenomic sequencing of parallel consortia.</title>
        <authorList>
            <person name="Nelson W.C."/>
            <person name="Romine M.F."/>
            <person name="Lindemann S.R."/>
        </authorList>
    </citation>
    <scope>NUCLEOTIDE SEQUENCE [LARGE SCALE GENOMIC DNA]</scope>
    <source>
        <strain evidence="4">HL-109</strain>
    </source>
</reference>
<evidence type="ECO:0000313" key="5">
    <source>
        <dbReference type="EMBL" id="SCC81494.1"/>
    </source>
</evidence>
<comment type="subcellular location">
    <subcellularLocation>
        <location evidence="1">Cell inner membrane</location>
        <topology evidence="1">Multi-pass membrane protein</topology>
    </subcellularLocation>
</comment>
<dbReference type="OrthoDB" id="9759894at2"/>
<feature type="transmembrane region" description="Helical" evidence="2">
    <location>
        <begin position="183"/>
        <end position="204"/>
    </location>
</feature>
<feature type="transmembrane region" description="Helical" evidence="2">
    <location>
        <begin position="50"/>
        <end position="69"/>
    </location>
</feature>
<gene>
    <name evidence="5" type="ORF">GA0071312_2438</name>
    <name evidence="4" type="ORF">HLUCCO17_04225</name>
</gene>
<protein>
    <submittedName>
        <fullName evidence="5">TRAP transporter, 4TM/12TM fusion protein</fullName>
    </submittedName>
    <submittedName>
        <fullName evidence="4">TRAP-type transporter permease component</fullName>
    </submittedName>
</protein>
<name>A0A0P7X9X0_9HYPH</name>
<feature type="transmembrane region" description="Helical" evidence="2">
    <location>
        <begin position="412"/>
        <end position="432"/>
    </location>
</feature>
<organism evidence="4 6">
    <name type="scientific">Saliniramus fredricksonii</name>
    <dbReference type="NCBI Taxonomy" id="1653334"/>
    <lineage>
        <taxon>Bacteria</taxon>
        <taxon>Pseudomonadati</taxon>
        <taxon>Pseudomonadota</taxon>
        <taxon>Alphaproteobacteria</taxon>
        <taxon>Hyphomicrobiales</taxon>
        <taxon>Salinarimonadaceae</taxon>
        <taxon>Saliniramus</taxon>
    </lineage>
</organism>
<feature type="transmembrane region" description="Helical" evidence="2">
    <location>
        <begin position="375"/>
        <end position="392"/>
    </location>
</feature>
<comment type="function">
    <text evidence="1">Part of the tripartite ATP-independent periplasmic (TRAP) transport system.</text>
</comment>
<feature type="transmembrane region" description="Helical" evidence="2">
    <location>
        <begin position="565"/>
        <end position="591"/>
    </location>
</feature>
<evidence type="ECO:0000313" key="4">
    <source>
        <dbReference type="EMBL" id="KPQ12011.1"/>
    </source>
</evidence>
<evidence type="ECO:0000313" key="7">
    <source>
        <dbReference type="Proteomes" id="UP000182800"/>
    </source>
</evidence>
<keyword evidence="1" id="KW-1003">Cell membrane</keyword>
<dbReference type="RefSeq" id="WP_074445186.1">
    <property type="nucleotide sequence ID" value="NZ_FMBM01000002.1"/>
</dbReference>
<keyword evidence="2" id="KW-1133">Transmembrane helix</keyword>
<dbReference type="STRING" id="1653334.GA0071312_2438"/>
<dbReference type="PATRIC" id="fig|1653334.4.peg.1533"/>
<feature type="transmembrane region" description="Helical" evidence="2">
    <location>
        <begin position="452"/>
        <end position="478"/>
    </location>
</feature>
<dbReference type="Proteomes" id="UP000050497">
    <property type="component" value="Unassembled WGS sequence"/>
</dbReference>
<feature type="transmembrane region" description="Helical" evidence="2">
    <location>
        <begin position="305"/>
        <end position="326"/>
    </location>
</feature>
<dbReference type="NCBIfam" id="TIGR02123">
    <property type="entry name" value="TRAP_fused"/>
    <property type="match status" value="1"/>
</dbReference>
<feature type="transmembrane region" description="Helical" evidence="2">
    <location>
        <begin position="108"/>
        <end position="127"/>
    </location>
</feature>
<keyword evidence="1" id="KW-0813">Transport</keyword>
<dbReference type="EMBL" id="LJSX01000004">
    <property type="protein sequence ID" value="KPQ12011.1"/>
    <property type="molecule type" value="Genomic_DNA"/>
</dbReference>
<dbReference type="PANTHER" id="PTHR43849">
    <property type="entry name" value="BLL3936 PROTEIN"/>
    <property type="match status" value="1"/>
</dbReference>
<feature type="transmembrane region" description="Helical" evidence="2">
    <location>
        <begin position="81"/>
        <end position="102"/>
    </location>
</feature>
<keyword evidence="2" id="KW-0812">Transmembrane</keyword>
<feature type="domain" description="TRAP C4-dicarboxylate transport system permease DctM subunit" evidence="3">
    <location>
        <begin position="122"/>
        <end position="558"/>
    </location>
</feature>
<keyword evidence="2" id="KW-0472">Membrane</keyword>
<proteinExistence type="predicted"/>
<dbReference type="InterPro" id="IPR011853">
    <property type="entry name" value="TRAP_DctM-Dct_fused"/>
</dbReference>
<dbReference type="Proteomes" id="UP000182800">
    <property type="component" value="Unassembled WGS sequence"/>
</dbReference>
<comment type="caution">
    <text evidence="4">The sequence shown here is derived from an EMBL/GenBank/DDBJ whole genome shotgun (WGS) entry which is preliminary data.</text>
</comment>
<feature type="transmembrane region" description="Helical" evidence="2">
    <location>
        <begin position="499"/>
        <end position="526"/>
    </location>
</feature>
<evidence type="ECO:0000256" key="2">
    <source>
        <dbReference type="SAM" id="Phobius"/>
    </source>
</evidence>
<dbReference type="GO" id="GO:0005886">
    <property type="term" value="C:plasma membrane"/>
    <property type="evidence" value="ECO:0007669"/>
    <property type="project" value="UniProtKB-SubCell"/>
</dbReference>
<evidence type="ECO:0000259" key="3">
    <source>
        <dbReference type="Pfam" id="PF06808"/>
    </source>
</evidence>
<feature type="transmembrane region" description="Helical" evidence="2">
    <location>
        <begin position="134"/>
        <end position="151"/>
    </location>
</feature>
<evidence type="ECO:0000313" key="6">
    <source>
        <dbReference type="Proteomes" id="UP000050497"/>
    </source>
</evidence>
<sequence>MDAALTDLSPRDRFTRRRIVPALCIAITLAAIFWSLGGPIRIGVRVYAEQILVAVLTMGLAVCFLTRRASSRSTDTAPIPLYDYALAAIALVYGVYLTWVFPDLSQNVFFRQTEAIIVASIGLALLLEGLRRAIGWSLIVILAMIGGYALFADQFPGPLEGRGISLQRLISFTILDSAAMAGAALYIAVAVVIPFILLARLLLATGGSAFFSDLSASLMGRYRGGAGKIAIVGSALFGTISGSAVSNVASTGGITIPLMKESGYRPHTAAAIEASASTGGQLMPPIMGAAAFLLAENLGVPFTDVIIAAIVPSLLYFFSLFIFADLEAGRRGIMPVEESRIPAVLTTIMRGWFLLLPFVVLLVGLFAYAMRPETAALYAVGVLFLIALVRTYEGGRIGFRDLADALARTGQASVEIVIICAVAGIIIGLFSLSGLSFGMTFFLVQIGQTSLFLLLLMTALICIVLGMGLPTVGVYLLLATLAAPPLVQLGLIPMSAHLFVLYFGMLSMLTPPVAIAAFVAASMAGAPPMRTGFEAVRIAWPAYVVPFLFAASPSLILAGTPVENAVAFVTAAGGVTLVTAAIVGFAGGLLATPMRLGVALAGIVLLLPPDLLPVSGLLSLVAAAAGIAFWILSGRAASAVAAGE</sequence>
<accession>A0A0P7X9X0</accession>
<dbReference type="PANTHER" id="PTHR43849:SF2">
    <property type="entry name" value="BLL3936 PROTEIN"/>
    <property type="match status" value="1"/>
</dbReference>
<dbReference type="EMBL" id="FMBM01000002">
    <property type="protein sequence ID" value="SCC81494.1"/>
    <property type="molecule type" value="Genomic_DNA"/>
</dbReference>
<feature type="transmembrane region" description="Helical" evidence="2">
    <location>
        <begin position="225"/>
        <end position="245"/>
    </location>
</feature>